<accession>A0A8S3AD45</accession>
<dbReference type="Proteomes" id="UP000676336">
    <property type="component" value="Unassembled WGS sequence"/>
</dbReference>
<feature type="non-terminal residue" evidence="1">
    <location>
        <position position="1"/>
    </location>
</feature>
<proteinExistence type="predicted"/>
<dbReference type="EMBL" id="CAJOBI010130194">
    <property type="protein sequence ID" value="CAF4720687.1"/>
    <property type="molecule type" value="Genomic_DNA"/>
</dbReference>
<feature type="non-terminal residue" evidence="1">
    <location>
        <position position="71"/>
    </location>
</feature>
<evidence type="ECO:0000313" key="1">
    <source>
        <dbReference type="EMBL" id="CAF4720687.1"/>
    </source>
</evidence>
<sequence>QQAYNSSAAINDFEHVPSSYRRSATHRVHVPVHNASQWFNGPNMQNERSGRMEKVVSSLVRRSFRPVYDNS</sequence>
<protein>
    <submittedName>
        <fullName evidence="1">Uncharacterized protein</fullName>
    </submittedName>
</protein>
<gene>
    <name evidence="1" type="ORF">SMN809_LOCUS43840</name>
</gene>
<evidence type="ECO:0000313" key="2">
    <source>
        <dbReference type="Proteomes" id="UP000676336"/>
    </source>
</evidence>
<organism evidence="1 2">
    <name type="scientific">Rotaria magnacalcarata</name>
    <dbReference type="NCBI Taxonomy" id="392030"/>
    <lineage>
        <taxon>Eukaryota</taxon>
        <taxon>Metazoa</taxon>
        <taxon>Spiralia</taxon>
        <taxon>Gnathifera</taxon>
        <taxon>Rotifera</taxon>
        <taxon>Eurotatoria</taxon>
        <taxon>Bdelloidea</taxon>
        <taxon>Philodinida</taxon>
        <taxon>Philodinidae</taxon>
        <taxon>Rotaria</taxon>
    </lineage>
</organism>
<dbReference type="AlphaFoldDB" id="A0A8S3AD45"/>
<name>A0A8S3AD45_9BILA</name>
<reference evidence="1" key="1">
    <citation type="submission" date="2021-02" db="EMBL/GenBank/DDBJ databases">
        <authorList>
            <person name="Nowell W R."/>
        </authorList>
    </citation>
    <scope>NUCLEOTIDE SEQUENCE</scope>
</reference>
<comment type="caution">
    <text evidence="1">The sequence shown here is derived from an EMBL/GenBank/DDBJ whole genome shotgun (WGS) entry which is preliminary data.</text>
</comment>